<reference evidence="2" key="1">
    <citation type="submission" date="2018-06" db="EMBL/GenBank/DDBJ databases">
        <authorList>
            <person name="Zhirakovskaya E."/>
        </authorList>
    </citation>
    <scope>NUCLEOTIDE SEQUENCE</scope>
</reference>
<organism evidence="2">
    <name type="scientific">hydrothermal vent metagenome</name>
    <dbReference type="NCBI Taxonomy" id="652676"/>
    <lineage>
        <taxon>unclassified sequences</taxon>
        <taxon>metagenomes</taxon>
        <taxon>ecological metagenomes</taxon>
    </lineage>
</organism>
<sequence length="106" mass="12356">MEGLGSFLLFAALFYFMMRFGCGSHMKHGQSGHEHSKENTSGHDRVTRYVDPVCDMEVETEQGYGKMYQGTLYRFCSRSCLDKFDSEPERYINKQQALMEENHNDH</sequence>
<gene>
    <name evidence="2" type="ORF">MNBD_GAMMA19-206</name>
</gene>
<dbReference type="AlphaFoldDB" id="A0A3B1AH05"/>
<accession>A0A3B1AH05</accession>
<feature type="domain" description="TRASH" evidence="1">
    <location>
        <begin position="51"/>
        <end position="88"/>
    </location>
</feature>
<dbReference type="Pfam" id="PF04945">
    <property type="entry name" value="YHS"/>
    <property type="match status" value="1"/>
</dbReference>
<proteinExistence type="predicted"/>
<evidence type="ECO:0000313" key="2">
    <source>
        <dbReference type="EMBL" id="VAX05156.1"/>
    </source>
</evidence>
<dbReference type="InterPro" id="IPR011017">
    <property type="entry name" value="TRASH_dom"/>
</dbReference>
<dbReference type="EMBL" id="UOFV01000518">
    <property type="protein sequence ID" value="VAX05156.1"/>
    <property type="molecule type" value="Genomic_DNA"/>
</dbReference>
<dbReference type="SMART" id="SM00746">
    <property type="entry name" value="TRASH"/>
    <property type="match status" value="1"/>
</dbReference>
<dbReference type="Gene3D" id="1.10.620.20">
    <property type="entry name" value="Ribonucleotide Reductase, subunit A"/>
    <property type="match status" value="1"/>
</dbReference>
<name>A0A3B1AH05_9ZZZZ</name>
<evidence type="ECO:0000259" key="1">
    <source>
        <dbReference type="SMART" id="SM00746"/>
    </source>
</evidence>
<dbReference type="SUPFAM" id="SSF47240">
    <property type="entry name" value="Ferritin-like"/>
    <property type="match status" value="1"/>
</dbReference>
<dbReference type="InterPro" id="IPR007029">
    <property type="entry name" value="YHS_dom"/>
</dbReference>
<dbReference type="GO" id="GO:0016491">
    <property type="term" value="F:oxidoreductase activity"/>
    <property type="evidence" value="ECO:0007669"/>
    <property type="project" value="InterPro"/>
</dbReference>
<dbReference type="InterPro" id="IPR012348">
    <property type="entry name" value="RNR-like"/>
</dbReference>
<protein>
    <recommendedName>
        <fullName evidence="1">TRASH domain-containing protein</fullName>
    </recommendedName>
</protein>
<dbReference type="InterPro" id="IPR009078">
    <property type="entry name" value="Ferritin-like_SF"/>
</dbReference>